<accession>A0A381NUX7</accession>
<dbReference type="EMBL" id="UINC01000554">
    <property type="protein sequence ID" value="SUZ57293.1"/>
    <property type="molecule type" value="Genomic_DNA"/>
</dbReference>
<organism evidence="1">
    <name type="scientific">marine metagenome</name>
    <dbReference type="NCBI Taxonomy" id="408172"/>
    <lineage>
        <taxon>unclassified sequences</taxon>
        <taxon>metagenomes</taxon>
        <taxon>ecological metagenomes</taxon>
    </lineage>
</organism>
<reference evidence="1" key="1">
    <citation type="submission" date="2018-05" db="EMBL/GenBank/DDBJ databases">
        <authorList>
            <person name="Lanie J.A."/>
            <person name="Ng W.-L."/>
            <person name="Kazmierczak K.M."/>
            <person name="Andrzejewski T.M."/>
            <person name="Davidsen T.M."/>
            <person name="Wayne K.J."/>
            <person name="Tettelin H."/>
            <person name="Glass J.I."/>
            <person name="Rusch D."/>
            <person name="Podicherti R."/>
            <person name="Tsui H.-C.T."/>
            <person name="Winkler M.E."/>
        </authorList>
    </citation>
    <scope>NUCLEOTIDE SEQUENCE</scope>
</reference>
<name>A0A381NUX7_9ZZZZ</name>
<gene>
    <name evidence="1" type="ORF">METZ01_LOCUS10147</name>
</gene>
<protein>
    <submittedName>
        <fullName evidence="1">Uncharacterized protein</fullName>
    </submittedName>
</protein>
<proteinExistence type="predicted"/>
<dbReference type="AlphaFoldDB" id="A0A381NUX7"/>
<evidence type="ECO:0000313" key="1">
    <source>
        <dbReference type="EMBL" id="SUZ57293.1"/>
    </source>
</evidence>
<sequence length="53" mass="6176">MQCVLNEVHTIFTPIQLIADVKRRRTENASIQCILSHIDQLTFDFVVFATRDK</sequence>